<dbReference type="HOGENOM" id="CLU_2226086_0_0_1"/>
<gene>
    <name evidence="1" type="ORF">IscW_ISCW010936</name>
</gene>
<accession>B7Q6T9</accession>
<sequence>MKVHASIEISGSEANIVPARKKITLQCPIRKIKQNLPQMGWANAKINYKIAINATHTCHLLHGPATPFSVAALASPFNADTNNCTCRSQDANKSSCWEKKNKKNPP</sequence>
<dbReference type="EMBL" id="ABJB010509821">
    <property type="status" value="NOT_ANNOTATED_CDS"/>
    <property type="molecule type" value="Genomic_DNA"/>
</dbReference>
<dbReference type="Proteomes" id="UP000001555">
    <property type="component" value="Unassembled WGS sequence"/>
</dbReference>
<dbReference type="VEuPathDB" id="VectorBase:ISCW010936"/>
<reference evidence="2" key="2">
    <citation type="submission" date="2020-05" db="UniProtKB">
        <authorList>
            <consortium name="EnsemblMetazoa"/>
        </authorList>
    </citation>
    <scope>IDENTIFICATION</scope>
    <source>
        <strain evidence="2">wikel</strain>
    </source>
</reference>
<evidence type="ECO:0000313" key="2">
    <source>
        <dbReference type="EnsemblMetazoa" id="ISCW010936-PA"/>
    </source>
</evidence>
<dbReference type="VEuPathDB" id="VectorBase:ISCI010936"/>
<keyword evidence="3" id="KW-1185">Reference proteome</keyword>
<dbReference type="EnsemblMetazoa" id="ISCW010936-RA">
    <property type="protein sequence ID" value="ISCW010936-PA"/>
    <property type="gene ID" value="ISCW010936"/>
</dbReference>
<dbReference type="InParanoid" id="B7Q6T9"/>
<organism>
    <name type="scientific">Ixodes scapularis</name>
    <name type="common">Black-legged tick</name>
    <name type="synonym">Deer tick</name>
    <dbReference type="NCBI Taxonomy" id="6945"/>
    <lineage>
        <taxon>Eukaryota</taxon>
        <taxon>Metazoa</taxon>
        <taxon>Ecdysozoa</taxon>
        <taxon>Arthropoda</taxon>
        <taxon>Chelicerata</taxon>
        <taxon>Arachnida</taxon>
        <taxon>Acari</taxon>
        <taxon>Parasitiformes</taxon>
        <taxon>Ixodida</taxon>
        <taxon>Ixodoidea</taxon>
        <taxon>Ixodidae</taxon>
        <taxon>Ixodinae</taxon>
        <taxon>Ixodes</taxon>
    </lineage>
</organism>
<dbReference type="EMBL" id="DS870229">
    <property type="protein sequence ID" value="EEC14561.1"/>
    <property type="molecule type" value="Genomic_DNA"/>
</dbReference>
<protein>
    <submittedName>
        <fullName evidence="1 2">Uncharacterized protein</fullName>
    </submittedName>
</protein>
<evidence type="ECO:0000313" key="3">
    <source>
        <dbReference type="Proteomes" id="UP000001555"/>
    </source>
</evidence>
<reference evidence="1 3" key="1">
    <citation type="submission" date="2008-03" db="EMBL/GenBank/DDBJ databases">
        <title>Annotation of Ixodes scapularis.</title>
        <authorList>
            <consortium name="Ixodes scapularis Genome Project Consortium"/>
            <person name="Caler E."/>
            <person name="Hannick L.I."/>
            <person name="Bidwell S."/>
            <person name="Joardar V."/>
            <person name="Thiagarajan M."/>
            <person name="Amedeo P."/>
            <person name="Galinsky K.J."/>
            <person name="Schobel S."/>
            <person name="Inman J."/>
            <person name="Hostetler J."/>
            <person name="Miller J."/>
            <person name="Hammond M."/>
            <person name="Megy K."/>
            <person name="Lawson D."/>
            <person name="Kodira C."/>
            <person name="Sutton G."/>
            <person name="Meyer J."/>
            <person name="Hill C.A."/>
            <person name="Birren B."/>
            <person name="Nene V."/>
            <person name="Collins F."/>
            <person name="Alarcon-Chaidez F."/>
            <person name="Wikel S."/>
            <person name="Strausberg R."/>
        </authorList>
    </citation>
    <scope>NUCLEOTIDE SEQUENCE [LARGE SCALE GENOMIC DNA]</scope>
    <source>
        <strain evidence="3">Wikel</strain>
        <strain evidence="1">Wikel colony</strain>
    </source>
</reference>
<dbReference type="AlphaFoldDB" id="B7Q6T9"/>
<name>B7Q6T9_IXOSC</name>
<dbReference type="PaxDb" id="6945-B7Q6T9"/>
<proteinExistence type="predicted"/>
<evidence type="ECO:0000313" key="1">
    <source>
        <dbReference type="EMBL" id="EEC14561.1"/>
    </source>
</evidence>